<dbReference type="RefSeq" id="WP_255900014.1">
    <property type="nucleotide sequence ID" value="NZ_JAFMZO010000001.1"/>
</dbReference>
<sequence>MDTKSTFQKYLFFLIALVLFACKDEKDVDVSHIDLDIKIQRFDKEISALTPQNMSSRLPAMEKTYGIFYHDYMENILGVGRTNDKSYYQNLITVISDTDFNALKQEVAAKFPDMQKQEEELTDAFKHVKYYYPKQNIPRLMSFFSGFSYQTIIGNNYIGLGLDMFLGADSKFYPALRGSIPAYLSRRFTPENITPRVMEAYIREELFPEPDQSTSLMQKMVHNGKVLFLMDALMPKVADSLKIGYTSAQMKWAEEYEAGIWGYFLEQNLLYETDYMKFQKYLTEAPFTPGIGNKNESAPKLAVFTGWKIVKEYMDKNPSVTLQDLMADNDFQKILDKSKYRPD</sequence>
<dbReference type="InterPro" id="IPR019853">
    <property type="entry name" value="GldB-like"/>
</dbReference>
<proteinExistence type="predicted"/>
<dbReference type="Proteomes" id="UP001597387">
    <property type="component" value="Unassembled WGS sequence"/>
</dbReference>
<dbReference type="EMBL" id="JBHUHZ010000001">
    <property type="protein sequence ID" value="MFD2161163.1"/>
    <property type="molecule type" value="Genomic_DNA"/>
</dbReference>
<name>A0ABW4ZGK0_9SPHI</name>
<evidence type="ECO:0000313" key="1">
    <source>
        <dbReference type="EMBL" id="MFD2161163.1"/>
    </source>
</evidence>
<dbReference type="PROSITE" id="PS51257">
    <property type="entry name" value="PROKAR_LIPOPROTEIN"/>
    <property type="match status" value="1"/>
</dbReference>
<comment type="caution">
    <text evidence="1">The sequence shown here is derived from an EMBL/GenBank/DDBJ whole genome shotgun (WGS) entry which is preliminary data.</text>
</comment>
<keyword evidence="1" id="KW-0449">Lipoprotein</keyword>
<dbReference type="Pfam" id="PF25594">
    <property type="entry name" value="GldB_lipo"/>
    <property type="match status" value="1"/>
</dbReference>
<gene>
    <name evidence="1" type="primary">gldB</name>
    <name evidence="1" type="ORF">ACFSJU_02105</name>
</gene>
<organism evidence="1 2">
    <name type="scientific">Paradesertivirga mongoliensis</name>
    <dbReference type="NCBI Taxonomy" id="2100740"/>
    <lineage>
        <taxon>Bacteria</taxon>
        <taxon>Pseudomonadati</taxon>
        <taxon>Bacteroidota</taxon>
        <taxon>Sphingobacteriia</taxon>
        <taxon>Sphingobacteriales</taxon>
        <taxon>Sphingobacteriaceae</taxon>
        <taxon>Paradesertivirga</taxon>
    </lineage>
</organism>
<keyword evidence="2" id="KW-1185">Reference proteome</keyword>
<protein>
    <submittedName>
        <fullName evidence="1">Gliding motility lipoprotein GldB</fullName>
    </submittedName>
</protein>
<reference evidence="2" key="1">
    <citation type="journal article" date="2019" name="Int. J. Syst. Evol. Microbiol.">
        <title>The Global Catalogue of Microorganisms (GCM) 10K type strain sequencing project: providing services to taxonomists for standard genome sequencing and annotation.</title>
        <authorList>
            <consortium name="The Broad Institute Genomics Platform"/>
            <consortium name="The Broad Institute Genome Sequencing Center for Infectious Disease"/>
            <person name="Wu L."/>
            <person name="Ma J."/>
        </authorList>
    </citation>
    <scope>NUCLEOTIDE SEQUENCE [LARGE SCALE GENOMIC DNA]</scope>
    <source>
        <strain evidence="2">KCTC 42217</strain>
    </source>
</reference>
<dbReference type="NCBIfam" id="TIGR03514">
    <property type="entry name" value="GldB_lipo"/>
    <property type="match status" value="1"/>
</dbReference>
<evidence type="ECO:0000313" key="2">
    <source>
        <dbReference type="Proteomes" id="UP001597387"/>
    </source>
</evidence>
<accession>A0ABW4ZGK0</accession>